<dbReference type="Proteomes" id="UP000007015">
    <property type="component" value="Chromosome 11"/>
</dbReference>
<dbReference type="Pfam" id="PF00450">
    <property type="entry name" value="Peptidase_S10"/>
    <property type="match status" value="1"/>
</dbReference>
<accession>B8BK93</accession>
<dbReference type="SUPFAM" id="SSF53474">
    <property type="entry name" value="alpha/beta-Hydrolases"/>
    <property type="match status" value="1"/>
</dbReference>
<dbReference type="GO" id="GO:0016747">
    <property type="term" value="F:acyltransferase activity, transferring groups other than amino-acyl groups"/>
    <property type="evidence" value="ECO:0007669"/>
    <property type="project" value="TreeGrafter"/>
</dbReference>
<keyword evidence="2" id="KW-0732">Signal</keyword>
<feature type="region of interest" description="Disordered" evidence="4">
    <location>
        <begin position="44"/>
        <end position="85"/>
    </location>
</feature>
<dbReference type="Gramene" id="BGIOSGA034083-TA">
    <property type="protein sequence ID" value="BGIOSGA034083-PA"/>
    <property type="gene ID" value="BGIOSGA034083"/>
</dbReference>
<evidence type="ECO:0000313" key="6">
    <source>
        <dbReference type="Proteomes" id="UP000007015"/>
    </source>
</evidence>
<organism evidence="5 6">
    <name type="scientific">Oryza sativa subsp. indica</name>
    <name type="common">Rice</name>
    <dbReference type="NCBI Taxonomy" id="39946"/>
    <lineage>
        <taxon>Eukaryota</taxon>
        <taxon>Viridiplantae</taxon>
        <taxon>Streptophyta</taxon>
        <taxon>Embryophyta</taxon>
        <taxon>Tracheophyta</taxon>
        <taxon>Spermatophyta</taxon>
        <taxon>Magnoliopsida</taxon>
        <taxon>Liliopsida</taxon>
        <taxon>Poales</taxon>
        <taxon>Poaceae</taxon>
        <taxon>BOP clade</taxon>
        <taxon>Oryzoideae</taxon>
        <taxon>Oryzeae</taxon>
        <taxon>Oryzinae</taxon>
        <taxon>Oryza</taxon>
        <taxon>Oryza sativa</taxon>
    </lineage>
</organism>
<dbReference type="PROSITE" id="PS00560">
    <property type="entry name" value="CARBOXYPEPT_SER_HIS"/>
    <property type="match status" value="1"/>
</dbReference>
<reference evidence="5 6" key="1">
    <citation type="journal article" date="2005" name="PLoS Biol.">
        <title>The genomes of Oryza sativa: a history of duplications.</title>
        <authorList>
            <person name="Yu J."/>
            <person name="Wang J."/>
            <person name="Lin W."/>
            <person name="Li S."/>
            <person name="Li H."/>
            <person name="Zhou J."/>
            <person name="Ni P."/>
            <person name="Dong W."/>
            <person name="Hu S."/>
            <person name="Zeng C."/>
            <person name="Zhang J."/>
            <person name="Zhang Y."/>
            <person name="Li R."/>
            <person name="Xu Z."/>
            <person name="Li S."/>
            <person name="Li X."/>
            <person name="Zheng H."/>
            <person name="Cong L."/>
            <person name="Lin L."/>
            <person name="Yin J."/>
            <person name="Geng J."/>
            <person name="Li G."/>
            <person name="Shi J."/>
            <person name="Liu J."/>
            <person name="Lv H."/>
            <person name="Li J."/>
            <person name="Wang J."/>
            <person name="Deng Y."/>
            <person name="Ran L."/>
            <person name="Shi X."/>
            <person name="Wang X."/>
            <person name="Wu Q."/>
            <person name="Li C."/>
            <person name="Ren X."/>
            <person name="Wang J."/>
            <person name="Wang X."/>
            <person name="Li D."/>
            <person name="Liu D."/>
            <person name="Zhang X."/>
            <person name="Ji Z."/>
            <person name="Zhao W."/>
            <person name="Sun Y."/>
            <person name="Zhang Z."/>
            <person name="Bao J."/>
            <person name="Han Y."/>
            <person name="Dong L."/>
            <person name="Ji J."/>
            <person name="Chen P."/>
            <person name="Wu S."/>
            <person name="Liu J."/>
            <person name="Xiao Y."/>
            <person name="Bu D."/>
            <person name="Tan J."/>
            <person name="Yang L."/>
            <person name="Ye C."/>
            <person name="Zhang J."/>
            <person name="Xu J."/>
            <person name="Zhou Y."/>
            <person name="Yu Y."/>
            <person name="Zhang B."/>
            <person name="Zhuang S."/>
            <person name="Wei H."/>
            <person name="Liu B."/>
            <person name="Lei M."/>
            <person name="Yu H."/>
            <person name="Li Y."/>
            <person name="Xu H."/>
            <person name="Wei S."/>
            <person name="He X."/>
            <person name="Fang L."/>
            <person name="Zhang Z."/>
            <person name="Zhang Y."/>
            <person name="Huang X."/>
            <person name="Su Z."/>
            <person name="Tong W."/>
            <person name="Li J."/>
            <person name="Tong Z."/>
            <person name="Li S."/>
            <person name="Ye J."/>
            <person name="Wang L."/>
            <person name="Fang L."/>
            <person name="Lei T."/>
            <person name="Chen C."/>
            <person name="Chen H."/>
            <person name="Xu Z."/>
            <person name="Li H."/>
            <person name="Huang H."/>
            <person name="Zhang F."/>
            <person name="Xu H."/>
            <person name="Li N."/>
            <person name="Zhao C."/>
            <person name="Li S."/>
            <person name="Dong L."/>
            <person name="Huang Y."/>
            <person name="Li L."/>
            <person name="Xi Y."/>
            <person name="Qi Q."/>
            <person name="Li W."/>
            <person name="Zhang B."/>
            <person name="Hu W."/>
            <person name="Zhang Y."/>
            <person name="Tian X."/>
            <person name="Jiao Y."/>
            <person name="Liang X."/>
            <person name="Jin J."/>
            <person name="Gao L."/>
            <person name="Zheng W."/>
            <person name="Hao B."/>
            <person name="Liu S."/>
            <person name="Wang W."/>
            <person name="Yuan L."/>
            <person name="Cao M."/>
            <person name="McDermott J."/>
            <person name="Samudrala R."/>
            <person name="Wang J."/>
            <person name="Wong G.K."/>
            <person name="Yang H."/>
        </authorList>
    </citation>
    <scope>NUCLEOTIDE SEQUENCE [LARGE SCALE GENOMIC DNA]</scope>
    <source>
        <strain evidence="6">cv. 93-11</strain>
    </source>
</reference>
<feature type="compositionally biased region" description="Pro residues" evidence="4">
    <location>
        <begin position="61"/>
        <end position="71"/>
    </location>
</feature>
<dbReference type="InterPro" id="IPR001563">
    <property type="entry name" value="Peptidase_S10"/>
</dbReference>
<dbReference type="EMBL" id="CM000136">
    <property type="protein sequence ID" value="EEC68079.1"/>
    <property type="molecule type" value="Genomic_DNA"/>
</dbReference>
<dbReference type="AlphaFoldDB" id="B8BK93"/>
<dbReference type="MEROPS" id="S10.A12"/>
<evidence type="ECO:0000256" key="3">
    <source>
        <dbReference type="ARBA" id="ARBA00023180"/>
    </source>
</evidence>
<keyword evidence="6" id="KW-1185">Reference proteome</keyword>
<evidence type="ECO:0000313" key="5">
    <source>
        <dbReference type="EMBL" id="EEC68079.1"/>
    </source>
</evidence>
<dbReference type="GO" id="GO:0019748">
    <property type="term" value="P:secondary metabolic process"/>
    <property type="evidence" value="ECO:0007669"/>
    <property type="project" value="TreeGrafter"/>
</dbReference>
<dbReference type="PANTHER" id="PTHR11802">
    <property type="entry name" value="SERINE PROTEASE FAMILY S10 SERINE CARBOXYPEPTIDASE"/>
    <property type="match status" value="1"/>
</dbReference>
<gene>
    <name evidence="5" type="ORF">OsI_35943</name>
</gene>
<evidence type="ECO:0000256" key="1">
    <source>
        <dbReference type="ARBA" id="ARBA00009431"/>
    </source>
</evidence>
<proteinExistence type="inferred from homology"/>
<keyword evidence="3" id="KW-0325">Glycoprotein</keyword>
<protein>
    <submittedName>
        <fullName evidence="5">Uncharacterized protein</fullName>
    </submittedName>
</protein>
<name>B8BK93_ORYSI</name>
<dbReference type="PANTHER" id="PTHR11802:SF46">
    <property type="entry name" value="CARBOXYPEPTIDASE"/>
    <property type="match status" value="1"/>
</dbReference>
<dbReference type="InterPro" id="IPR033124">
    <property type="entry name" value="Ser_caboxypep_his_AS"/>
</dbReference>
<evidence type="ECO:0000256" key="4">
    <source>
        <dbReference type="SAM" id="MobiDB-lite"/>
    </source>
</evidence>
<dbReference type="InterPro" id="IPR029058">
    <property type="entry name" value="AB_hydrolase_fold"/>
</dbReference>
<dbReference type="GO" id="GO:0004185">
    <property type="term" value="F:serine-type carboxypeptidase activity"/>
    <property type="evidence" value="ECO:0007669"/>
    <property type="project" value="InterPro"/>
</dbReference>
<sequence>MEAEELSTVVVEAVEKETSPLARLAWPPRLIGCLRVLILHTQHGGTRLGRRPPRATQATPMPQPLPPPSSSHPPRRHPSGPPSNHLAVRMTVARLLIPPVALWLGHLGAQGGGCLDLGHHVRSRNNYILTYLANEVGIHIDVSLQLFDEISAPHILHNKCIAVSPGPSDVSRRKILNEEVDLLQKPPPRPPIECIEYPHYLLYFWVNNNATRETLGIKKGTVNEWVRCHQGDLPYDEDIVNGIEYHRKVASLNYRTLVYSGDHDAVLPFLSTQAWVRSLSDHIVDDWRAWHLDGQSAGFTMTYGNNVTFATVKGGGHTAPEYQPERCFAMFSRWISDRPL</sequence>
<evidence type="ECO:0000256" key="2">
    <source>
        <dbReference type="ARBA" id="ARBA00022729"/>
    </source>
</evidence>
<comment type="similarity">
    <text evidence="1">Belongs to the peptidase S10 family.</text>
</comment>
<dbReference type="HOGENOM" id="CLU_817322_0_0_1"/>
<dbReference type="GO" id="GO:0006508">
    <property type="term" value="P:proteolysis"/>
    <property type="evidence" value="ECO:0007669"/>
    <property type="project" value="InterPro"/>
</dbReference>
<dbReference type="FunFam" id="3.40.50.12670:FF:000001">
    <property type="entry name" value="Carboxypeptidase"/>
    <property type="match status" value="1"/>
</dbReference>
<dbReference type="Gene3D" id="3.40.50.1820">
    <property type="entry name" value="alpha/beta hydrolase"/>
    <property type="match status" value="1"/>
</dbReference>